<evidence type="ECO:0000256" key="3">
    <source>
        <dbReference type="ARBA" id="ARBA00022989"/>
    </source>
</evidence>
<feature type="transmembrane region" description="Helical" evidence="6">
    <location>
        <begin position="345"/>
        <end position="363"/>
    </location>
</feature>
<keyword evidence="9" id="KW-1185">Reference proteome</keyword>
<evidence type="ECO:0000256" key="6">
    <source>
        <dbReference type="SAM" id="Phobius"/>
    </source>
</evidence>
<feature type="transmembrane region" description="Helical" evidence="6">
    <location>
        <begin position="319"/>
        <end position="338"/>
    </location>
</feature>
<evidence type="ECO:0000256" key="4">
    <source>
        <dbReference type="ARBA" id="ARBA00023136"/>
    </source>
</evidence>
<keyword evidence="4 6" id="KW-0472">Membrane</keyword>
<keyword evidence="3 6" id="KW-1133">Transmembrane helix</keyword>
<organism evidence="8 9">
    <name type="scientific">Roseomonas acroporae</name>
    <dbReference type="NCBI Taxonomy" id="2937791"/>
    <lineage>
        <taxon>Bacteria</taxon>
        <taxon>Pseudomonadati</taxon>
        <taxon>Pseudomonadota</taxon>
        <taxon>Alphaproteobacteria</taxon>
        <taxon>Acetobacterales</taxon>
        <taxon>Roseomonadaceae</taxon>
        <taxon>Roseomonas</taxon>
    </lineage>
</organism>
<accession>A0A9X1YDU3</accession>
<feature type="transmembrane region" description="Helical" evidence="6">
    <location>
        <begin position="108"/>
        <end position="133"/>
    </location>
</feature>
<comment type="caution">
    <text evidence="8">The sequence shown here is derived from an EMBL/GenBank/DDBJ whole genome shotgun (WGS) entry which is preliminary data.</text>
</comment>
<dbReference type="PANTHER" id="PTHR37422:SF21">
    <property type="entry name" value="EXOQ-LIKE PROTEIN"/>
    <property type="match status" value="1"/>
</dbReference>
<dbReference type="AlphaFoldDB" id="A0A9X1YDU3"/>
<dbReference type="InterPro" id="IPR051533">
    <property type="entry name" value="WaaL-like"/>
</dbReference>
<sequence length="444" mass="44020">MHFAGALKSAPPLARLPFDLTAAAAALLLPSLALLLATRRWRVSPLLGPPLLAAGGLWLWLVLAGTWSPSVAVLPDKLPEIVLLGPAMLLAGLAIGADAAAHRRFCAATLLIGGFVAAAVALGLAAGTVVLGGDAATANPDLARVQYQLAGLAMACAAGLAALRATAARGLARLPWLALVAALAAGVLLPGGRTALAGLGLAVALAPSLRFLLQGRAGAALAWAGAVALAGALGLAALLADPGRAAGLRTLERLTVGQMAESSGRAALWGEALRRAGETAPLGLGTGAFTIAAGHGERRGLYPHNHALEALAEAGLPGLLLWLGAFGGALAAALRLLPRVPPERAARIAALVLPVALSLLVSTDLGNRMAWFALGLTLSLGLEVRPAATPGPRRRAGPAASPHPPTPAFAPLAVPLSAPLSAPLAAPLAVPPAAPPPGAPPVPA</sequence>
<protein>
    <submittedName>
        <fullName evidence="8">O-antigen ligase domain-containing protein</fullName>
    </submittedName>
</protein>
<evidence type="ECO:0000256" key="5">
    <source>
        <dbReference type="SAM" id="MobiDB-lite"/>
    </source>
</evidence>
<keyword evidence="2 6" id="KW-0812">Transmembrane</keyword>
<reference evidence="8" key="1">
    <citation type="submission" date="2022-04" db="EMBL/GenBank/DDBJ databases">
        <title>Roseomonas acroporae sp. nov., isolated from coral Acropora digitifera.</title>
        <authorList>
            <person name="Sun H."/>
        </authorList>
    </citation>
    <scope>NUCLEOTIDE SEQUENCE</scope>
    <source>
        <strain evidence="8">NAR14</strain>
    </source>
</reference>
<dbReference type="Proteomes" id="UP001139516">
    <property type="component" value="Unassembled WGS sequence"/>
</dbReference>
<evidence type="ECO:0000256" key="1">
    <source>
        <dbReference type="ARBA" id="ARBA00004141"/>
    </source>
</evidence>
<proteinExistence type="predicted"/>
<feature type="transmembrane region" description="Helical" evidence="6">
    <location>
        <begin position="50"/>
        <end position="69"/>
    </location>
</feature>
<keyword evidence="8" id="KW-0436">Ligase</keyword>
<dbReference type="GO" id="GO:0016020">
    <property type="term" value="C:membrane"/>
    <property type="evidence" value="ECO:0007669"/>
    <property type="project" value="UniProtKB-SubCell"/>
</dbReference>
<feature type="transmembrane region" description="Helical" evidence="6">
    <location>
        <begin position="20"/>
        <end position="38"/>
    </location>
</feature>
<comment type="subcellular location">
    <subcellularLocation>
        <location evidence="1">Membrane</location>
        <topology evidence="1">Multi-pass membrane protein</topology>
    </subcellularLocation>
</comment>
<feature type="transmembrane region" description="Helical" evidence="6">
    <location>
        <begin position="220"/>
        <end position="240"/>
    </location>
</feature>
<dbReference type="PANTHER" id="PTHR37422">
    <property type="entry name" value="TEICHURONIC ACID BIOSYNTHESIS PROTEIN TUAE"/>
    <property type="match status" value="1"/>
</dbReference>
<feature type="transmembrane region" description="Helical" evidence="6">
    <location>
        <begin position="81"/>
        <end position="101"/>
    </location>
</feature>
<evidence type="ECO:0000313" key="9">
    <source>
        <dbReference type="Proteomes" id="UP001139516"/>
    </source>
</evidence>
<dbReference type="InterPro" id="IPR007016">
    <property type="entry name" value="O-antigen_ligase-rel_domated"/>
</dbReference>
<feature type="region of interest" description="Disordered" evidence="5">
    <location>
        <begin position="388"/>
        <end position="410"/>
    </location>
</feature>
<dbReference type="EMBL" id="JALPRX010000159">
    <property type="protein sequence ID" value="MCK8787957.1"/>
    <property type="molecule type" value="Genomic_DNA"/>
</dbReference>
<evidence type="ECO:0000259" key="7">
    <source>
        <dbReference type="Pfam" id="PF04932"/>
    </source>
</evidence>
<name>A0A9X1YDU3_9PROT</name>
<dbReference type="GO" id="GO:0016874">
    <property type="term" value="F:ligase activity"/>
    <property type="evidence" value="ECO:0007669"/>
    <property type="project" value="UniProtKB-KW"/>
</dbReference>
<gene>
    <name evidence="8" type="ORF">M0638_26735</name>
</gene>
<evidence type="ECO:0000256" key="2">
    <source>
        <dbReference type="ARBA" id="ARBA00022692"/>
    </source>
</evidence>
<feature type="domain" description="O-antigen ligase-related" evidence="7">
    <location>
        <begin position="179"/>
        <end position="323"/>
    </location>
</feature>
<dbReference type="Pfam" id="PF04932">
    <property type="entry name" value="Wzy_C"/>
    <property type="match status" value="1"/>
</dbReference>
<feature type="transmembrane region" description="Helical" evidence="6">
    <location>
        <begin position="195"/>
        <end position="213"/>
    </location>
</feature>
<feature type="transmembrane region" description="Helical" evidence="6">
    <location>
        <begin position="170"/>
        <end position="189"/>
    </location>
</feature>
<feature type="transmembrane region" description="Helical" evidence="6">
    <location>
        <begin position="145"/>
        <end position="163"/>
    </location>
</feature>
<evidence type="ECO:0000313" key="8">
    <source>
        <dbReference type="EMBL" id="MCK8787957.1"/>
    </source>
</evidence>